<reference evidence="8" key="1">
    <citation type="submission" date="2007-08" db="EMBL/GenBank/DDBJ databases">
        <authorList>
            <person name="Gloeckner G."/>
            <person name="Nowack E."/>
            <person name="Melkonian M."/>
        </authorList>
    </citation>
    <scope>NUCLEOTIDE SEQUENCE</scope>
</reference>
<keyword evidence="8" id="KW-0934">Plastid</keyword>
<organism evidence="8">
    <name type="scientific">Paulinella chromatophora</name>
    <dbReference type="NCBI Taxonomy" id="39717"/>
    <lineage>
        <taxon>Eukaryota</taxon>
        <taxon>Sar</taxon>
        <taxon>Rhizaria</taxon>
        <taxon>Cercozoa</taxon>
        <taxon>Imbricatea</taxon>
        <taxon>Silicofilosea</taxon>
        <taxon>Euglyphida</taxon>
        <taxon>Paulinellidae</taxon>
        <taxon>Paulinella</taxon>
    </lineage>
</organism>
<evidence type="ECO:0000256" key="7">
    <source>
        <dbReference type="ARBA" id="ARBA00022833"/>
    </source>
</evidence>
<dbReference type="GO" id="GO:0004222">
    <property type="term" value="F:metalloendopeptidase activity"/>
    <property type="evidence" value="ECO:0007669"/>
    <property type="project" value="InterPro"/>
</dbReference>
<dbReference type="GO" id="GO:0046872">
    <property type="term" value="F:metal ion binding"/>
    <property type="evidence" value="ECO:0007669"/>
    <property type="project" value="UniProtKB-KW"/>
</dbReference>
<reference evidence="8" key="2">
    <citation type="journal article" date="2008" name="Curr. Biol.">
        <title>Chromatophore genome sequence of Paulinella sheds light on acquisition of photosynthesis by eukaryotes.</title>
        <authorList>
            <person name="Nowack E.C.M."/>
            <person name="Melkonian M."/>
            <person name="Gloeckner G."/>
        </authorList>
    </citation>
    <scope>NUCLEOTIDE SEQUENCE [LARGE SCALE GENOMIC DNA]</scope>
</reference>
<keyword evidence="3" id="KW-0540">Nuclease</keyword>
<dbReference type="AlphaFoldDB" id="B1X4B4"/>
<geneLocation type="organellar chromatophore" evidence="8"/>
<keyword evidence="4" id="KW-0479">Metal-binding</keyword>
<accession>B1X4B4</accession>
<keyword evidence="5" id="KW-0255">Endonuclease</keyword>
<comment type="cofactor">
    <cofactor evidence="1">
        <name>Zn(2+)</name>
        <dbReference type="ChEBI" id="CHEBI:29105"/>
    </cofactor>
</comment>
<dbReference type="RefSeq" id="YP_002048993.1">
    <property type="nucleotide sequence ID" value="NC_011087.1"/>
</dbReference>
<evidence type="ECO:0000313" key="8">
    <source>
        <dbReference type="EMBL" id="ACB42783.1"/>
    </source>
</evidence>
<gene>
    <name evidence="8" type="ordered locus">PCC_0342</name>
</gene>
<dbReference type="Pfam" id="PF02130">
    <property type="entry name" value="YbeY"/>
    <property type="match status" value="1"/>
</dbReference>
<dbReference type="SUPFAM" id="SSF55486">
    <property type="entry name" value="Metalloproteases ('zincins'), catalytic domain"/>
    <property type="match status" value="1"/>
</dbReference>
<evidence type="ECO:0000256" key="3">
    <source>
        <dbReference type="ARBA" id="ARBA00022722"/>
    </source>
</evidence>
<proteinExistence type="inferred from homology"/>
<keyword evidence="6" id="KW-0378">Hydrolase</keyword>
<dbReference type="InterPro" id="IPR023091">
    <property type="entry name" value="MetalPrtase_cat_dom_sf_prd"/>
</dbReference>
<dbReference type="GO" id="GO:0006364">
    <property type="term" value="P:rRNA processing"/>
    <property type="evidence" value="ECO:0007669"/>
    <property type="project" value="InterPro"/>
</dbReference>
<evidence type="ECO:0000256" key="5">
    <source>
        <dbReference type="ARBA" id="ARBA00022759"/>
    </source>
</evidence>
<dbReference type="PANTHER" id="PTHR46986">
    <property type="entry name" value="ENDORIBONUCLEASE YBEY, CHLOROPLASTIC"/>
    <property type="match status" value="1"/>
</dbReference>
<protein>
    <submittedName>
        <fullName evidence="8">Uncharacterized protein</fullName>
    </submittedName>
</protein>
<evidence type="ECO:0000256" key="1">
    <source>
        <dbReference type="ARBA" id="ARBA00001947"/>
    </source>
</evidence>
<dbReference type="HAMAP" id="MF_00009">
    <property type="entry name" value="Endoribonucl_YbeY"/>
    <property type="match status" value="1"/>
</dbReference>
<dbReference type="InterPro" id="IPR002036">
    <property type="entry name" value="YbeY"/>
</dbReference>
<evidence type="ECO:0000256" key="6">
    <source>
        <dbReference type="ARBA" id="ARBA00022801"/>
    </source>
</evidence>
<keyword evidence="7" id="KW-0862">Zinc</keyword>
<sequence length="186" mass="21705">MLPSFPDLDLAFRIECKELSTGIWTDPNKGYKLWHELFRVWLSDLSSELPTIFQAEIYTLGLRLINDTQIQKINRDWRQNDKPTDVLSFAANSAEVFHSMSESNIQLNKLVELGDIIISLESAARQARELNHSLEEELHWLASHGLLHLLGWDHPNEILLNTMLRRQEKLILKLEYKKNSRIDNQC</sequence>
<dbReference type="PROSITE" id="PS01306">
    <property type="entry name" value="UPF0054"/>
    <property type="match status" value="1"/>
</dbReference>
<comment type="similarity">
    <text evidence="2">Belongs to the endoribonuclease YbeY family.</text>
</comment>
<dbReference type="NCBIfam" id="TIGR00043">
    <property type="entry name" value="rRNA maturation RNase YbeY"/>
    <property type="match status" value="1"/>
</dbReference>
<dbReference type="GeneID" id="6481937"/>
<dbReference type="PANTHER" id="PTHR46986:SF1">
    <property type="entry name" value="ENDORIBONUCLEASE YBEY, CHLOROPLASTIC"/>
    <property type="match status" value="1"/>
</dbReference>
<dbReference type="Gene3D" id="3.40.390.30">
    <property type="entry name" value="Metalloproteases ('zincins'), catalytic domain"/>
    <property type="match status" value="1"/>
</dbReference>
<dbReference type="InterPro" id="IPR020549">
    <property type="entry name" value="YbeY_CS"/>
</dbReference>
<evidence type="ECO:0000256" key="4">
    <source>
        <dbReference type="ARBA" id="ARBA00022723"/>
    </source>
</evidence>
<dbReference type="EMBL" id="CP000815">
    <property type="protein sequence ID" value="ACB42783.1"/>
    <property type="molecule type" value="Genomic_DNA"/>
</dbReference>
<name>B1X4B4_PAUCH</name>
<evidence type="ECO:0000256" key="2">
    <source>
        <dbReference type="ARBA" id="ARBA00010875"/>
    </source>
</evidence>
<dbReference type="GO" id="GO:0004519">
    <property type="term" value="F:endonuclease activity"/>
    <property type="evidence" value="ECO:0007669"/>
    <property type="project" value="UniProtKB-KW"/>
</dbReference>